<keyword evidence="1" id="KW-0812">Transmembrane</keyword>
<keyword evidence="1" id="KW-0472">Membrane</keyword>
<sequence length="58" mass="7149">MYNLLFIEQFYVLYFCCSTVYSAKMKMYTPFSKKYLFFSIQTKIDCSLFIHSLFIFFF</sequence>
<dbReference type="EMBL" id="NILC01000023">
    <property type="protein sequence ID" value="TWL27607.1"/>
    <property type="molecule type" value="Genomic_DNA"/>
</dbReference>
<protein>
    <submittedName>
        <fullName evidence="2">Uncharacterized protein</fullName>
    </submittedName>
</protein>
<accession>A0A8B5YBT6</accession>
<feature type="transmembrane region" description="Helical" evidence="1">
    <location>
        <begin position="35"/>
        <end position="57"/>
    </location>
</feature>
<evidence type="ECO:0000313" key="2">
    <source>
        <dbReference type="EMBL" id="TWL27607.1"/>
    </source>
</evidence>
<keyword evidence="1" id="KW-1133">Transmembrane helix</keyword>
<proteinExistence type="predicted"/>
<evidence type="ECO:0000256" key="1">
    <source>
        <dbReference type="SAM" id="Phobius"/>
    </source>
</evidence>
<comment type="caution">
    <text evidence="2">The sequence shown here is derived from an EMBL/GenBank/DDBJ whole genome shotgun (WGS) entry which is preliminary data.</text>
</comment>
<name>A0A8B5YBT6_BACLI</name>
<dbReference type="AlphaFoldDB" id="A0A8B5YBT6"/>
<organism evidence="2 3">
    <name type="scientific">Bacillus licheniformis</name>
    <dbReference type="NCBI Taxonomy" id="1402"/>
    <lineage>
        <taxon>Bacteria</taxon>
        <taxon>Bacillati</taxon>
        <taxon>Bacillota</taxon>
        <taxon>Bacilli</taxon>
        <taxon>Bacillales</taxon>
        <taxon>Bacillaceae</taxon>
        <taxon>Bacillus</taxon>
    </lineage>
</organism>
<reference evidence="2 3" key="1">
    <citation type="submission" date="2019-06" db="EMBL/GenBank/DDBJ databases">
        <title>Genome sequence analysis of &gt;100 Bacillus licheniformis strains suggests intrinsic resistance to this species.</title>
        <authorList>
            <person name="Wels M."/>
            <person name="Siezen R.J."/>
            <person name="Johansen E."/>
            <person name="Stuer-Lauridsen B."/>
            <person name="Bjerre K."/>
            <person name="Nielsen B.K.K."/>
        </authorList>
    </citation>
    <scope>NUCLEOTIDE SEQUENCE [LARGE SCALE GENOMIC DNA]</scope>
    <source>
        <strain evidence="2 3">BAC-16736</strain>
    </source>
</reference>
<gene>
    <name evidence="2" type="ORF">CHCC16736_2928</name>
</gene>
<evidence type="ECO:0000313" key="3">
    <source>
        <dbReference type="Proteomes" id="UP000435910"/>
    </source>
</evidence>
<feature type="transmembrane region" description="Helical" evidence="1">
    <location>
        <begin position="6"/>
        <end position="23"/>
    </location>
</feature>
<dbReference type="Proteomes" id="UP000435910">
    <property type="component" value="Unassembled WGS sequence"/>
</dbReference>